<evidence type="ECO:0000256" key="1">
    <source>
        <dbReference type="SAM" id="MobiDB-lite"/>
    </source>
</evidence>
<sequence>MESLVFFYSSMPDARSMFHHVLLEKIIQFFEHSRDSGNSPFSQREGRKIRFRRRSRSSSADHERIWRDRSPSRKWRWMEGH</sequence>
<evidence type="ECO:0000313" key="3">
    <source>
        <dbReference type="Proteomes" id="UP000244005"/>
    </source>
</evidence>
<feature type="compositionally biased region" description="Basic residues" evidence="1">
    <location>
        <begin position="47"/>
        <end position="56"/>
    </location>
</feature>
<dbReference type="EMBL" id="KZ772745">
    <property type="protein sequence ID" value="PTQ35130.1"/>
    <property type="molecule type" value="Genomic_DNA"/>
</dbReference>
<proteinExistence type="predicted"/>
<dbReference type="Proteomes" id="UP000244005">
    <property type="component" value="Unassembled WGS sequence"/>
</dbReference>
<name>A0A2R6WMQ0_MARPO</name>
<gene>
    <name evidence="2" type="ORF">MARPO_0073s0010</name>
</gene>
<keyword evidence="3" id="KW-1185">Reference proteome</keyword>
<protein>
    <submittedName>
        <fullName evidence="2">Uncharacterized protein</fullName>
    </submittedName>
</protein>
<reference evidence="3" key="1">
    <citation type="journal article" date="2017" name="Cell">
        <title>Insights into land plant evolution garnered from the Marchantia polymorpha genome.</title>
        <authorList>
            <person name="Bowman J.L."/>
            <person name="Kohchi T."/>
            <person name="Yamato K.T."/>
            <person name="Jenkins J."/>
            <person name="Shu S."/>
            <person name="Ishizaki K."/>
            <person name="Yamaoka S."/>
            <person name="Nishihama R."/>
            <person name="Nakamura Y."/>
            <person name="Berger F."/>
            <person name="Adam C."/>
            <person name="Aki S.S."/>
            <person name="Althoff F."/>
            <person name="Araki T."/>
            <person name="Arteaga-Vazquez M.A."/>
            <person name="Balasubrmanian S."/>
            <person name="Barry K."/>
            <person name="Bauer D."/>
            <person name="Boehm C.R."/>
            <person name="Briginshaw L."/>
            <person name="Caballero-Perez J."/>
            <person name="Catarino B."/>
            <person name="Chen F."/>
            <person name="Chiyoda S."/>
            <person name="Chovatia M."/>
            <person name="Davies K.M."/>
            <person name="Delmans M."/>
            <person name="Demura T."/>
            <person name="Dierschke T."/>
            <person name="Dolan L."/>
            <person name="Dorantes-Acosta A.E."/>
            <person name="Eklund D.M."/>
            <person name="Florent S.N."/>
            <person name="Flores-Sandoval E."/>
            <person name="Fujiyama A."/>
            <person name="Fukuzawa H."/>
            <person name="Galik B."/>
            <person name="Grimanelli D."/>
            <person name="Grimwood J."/>
            <person name="Grossniklaus U."/>
            <person name="Hamada T."/>
            <person name="Haseloff J."/>
            <person name="Hetherington A.J."/>
            <person name="Higo A."/>
            <person name="Hirakawa Y."/>
            <person name="Hundley H.N."/>
            <person name="Ikeda Y."/>
            <person name="Inoue K."/>
            <person name="Inoue S.I."/>
            <person name="Ishida S."/>
            <person name="Jia Q."/>
            <person name="Kakita M."/>
            <person name="Kanazawa T."/>
            <person name="Kawai Y."/>
            <person name="Kawashima T."/>
            <person name="Kennedy M."/>
            <person name="Kinose K."/>
            <person name="Kinoshita T."/>
            <person name="Kohara Y."/>
            <person name="Koide E."/>
            <person name="Komatsu K."/>
            <person name="Kopischke S."/>
            <person name="Kubo M."/>
            <person name="Kyozuka J."/>
            <person name="Lagercrantz U."/>
            <person name="Lin S.S."/>
            <person name="Lindquist E."/>
            <person name="Lipzen A.M."/>
            <person name="Lu C.W."/>
            <person name="De Luna E."/>
            <person name="Martienssen R.A."/>
            <person name="Minamino N."/>
            <person name="Mizutani M."/>
            <person name="Mizutani M."/>
            <person name="Mochizuki N."/>
            <person name="Monte I."/>
            <person name="Mosher R."/>
            <person name="Nagasaki H."/>
            <person name="Nakagami H."/>
            <person name="Naramoto S."/>
            <person name="Nishitani K."/>
            <person name="Ohtani M."/>
            <person name="Okamoto T."/>
            <person name="Okumura M."/>
            <person name="Phillips J."/>
            <person name="Pollak B."/>
            <person name="Reinders A."/>
            <person name="Rovekamp M."/>
            <person name="Sano R."/>
            <person name="Sawa S."/>
            <person name="Schmid M.W."/>
            <person name="Shirakawa M."/>
            <person name="Solano R."/>
            <person name="Spunde A."/>
            <person name="Suetsugu N."/>
            <person name="Sugano S."/>
            <person name="Sugiyama A."/>
            <person name="Sun R."/>
            <person name="Suzuki Y."/>
            <person name="Takenaka M."/>
            <person name="Takezawa D."/>
            <person name="Tomogane H."/>
            <person name="Tsuzuki M."/>
            <person name="Ueda T."/>
            <person name="Umeda M."/>
            <person name="Ward J.M."/>
            <person name="Watanabe Y."/>
            <person name="Yazaki K."/>
            <person name="Yokoyama R."/>
            <person name="Yoshitake Y."/>
            <person name="Yotsui I."/>
            <person name="Zachgo S."/>
            <person name="Schmutz J."/>
        </authorList>
    </citation>
    <scope>NUCLEOTIDE SEQUENCE [LARGE SCALE GENOMIC DNA]</scope>
    <source>
        <strain evidence="3">Tak-1</strain>
    </source>
</reference>
<feature type="region of interest" description="Disordered" evidence="1">
    <location>
        <begin position="34"/>
        <end position="63"/>
    </location>
</feature>
<evidence type="ECO:0000313" key="2">
    <source>
        <dbReference type="EMBL" id="PTQ35130.1"/>
    </source>
</evidence>
<accession>A0A2R6WMQ0</accession>
<dbReference type="AlphaFoldDB" id="A0A2R6WMQ0"/>
<organism evidence="2 3">
    <name type="scientific">Marchantia polymorpha</name>
    <name type="common">Common liverwort</name>
    <name type="synonym">Marchantia aquatica</name>
    <dbReference type="NCBI Taxonomy" id="3197"/>
    <lineage>
        <taxon>Eukaryota</taxon>
        <taxon>Viridiplantae</taxon>
        <taxon>Streptophyta</taxon>
        <taxon>Embryophyta</taxon>
        <taxon>Marchantiophyta</taxon>
        <taxon>Marchantiopsida</taxon>
        <taxon>Marchantiidae</taxon>
        <taxon>Marchantiales</taxon>
        <taxon>Marchantiaceae</taxon>
        <taxon>Marchantia</taxon>
    </lineage>
</organism>